<evidence type="ECO:0000313" key="2">
    <source>
        <dbReference type="Proteomes" id="UP000195633"/>
    </source>
</evidence>
<name>A0A1Y0UVR7_9PROT</name>
<organism evidence="1 2">
    <name type="scientific">Acetobacter ascendens</name>
    <dbReference type="NCBI Taxonomy" id="481146"/>
    <lineage>
        <taxon>Bacteria</taxon>
        <taxon>Pseudomonadati</taxon>
        <taxon>Pseudomonadota</taxon>
        <taxon>Alphaproteobacteria</taxon>
        <taxon>Acetobacterales</taxon>
        <taxon>Acetobacteraceae</taxon>
        <taxon>Acetobacter</taxon>
    </lineage>
</organism>
<dbReference type="Proteomes" id="UP000195633">
    <property type="component" value="Chromosome"/>
</dbReference>
<dbReference type="AlphaFoldDB" id="A0A1Y0UVR7"/>
<proteinExistence type="predicted"/>
<evidence type="ECO:0000313" key="1">
    <source>
        <dbReference type="EMBL" id="ARW10011.1"/>
    </source>
</evidence>
<reference evidence="1 2" key="1">
    <citation type="submission" date="2017-05" db="EMBL/GenBank/DDBJ databases">
        <title>Genome sequence of Acetobacter pasteurianus subsp. ascendens strain SRCM101447.</title>
        <authorList>
            <person name="Cho S.H."/>
        </authorList>
    </citation>
    <scope>NUCLEOTIDE SEQUENCE [LARGE SCALE GENOMIC DNA]</scope>
    <source>
        <strain evidence="1 2">SRCM101447</strain>
    </source>
</reference>
<protein>
    <submittedName>
        <fullName evidence="1">Uncharacterized protein</fullName>
    </submittedName>
</protein>
<sequence>MTPSNQSDNFQDMSKATFTIAYDGPALRNHAMDVRALAPALLGFGALFDAANFTLNGDSAKTKVKVSALESGSFQISFEVIQTFYDHLITFLSSPTVSAAVNLQSLLGFGSAIGGVIYLIKRFRGKSPDKVIPLKDGLVRLQYGDETIDLSIECLKLFQSIPVRDALQKIIEEPLKIEGIDTFEVRKNGKAIETINRNESVYFAKPSLPDEILVDDHRRAAFSIMALAFKDDNKWRLYDGTNTLSVKIDDKDFLDRVHKSEISFSQGDVLVCDMHIVQRQTDSGLKTEYTVEKVIDHKPAARQIPFKFE</sequence>
<dbReference type="RefSeq" id="WP_157893969.1">
    <property type="nucleotide sequence ID" value="NZ_CP021524.1"/>
</dbReference>
<dbReference type="EMBL" id="CP021524">
    <property type="protein sequence ID" value="ARW10011.1"/>
    <property type="molecule type" value="Genomic_DNA"/>
</dbReference>
<gene>
    <name evidence="1" type="ORF">S101447_00909</name>
</gene>
<dbReference type="GeneID" id="66351649"/>
<accession>A0A1Y0UVR7</accession>